<keyword evidence="6" id="KW-0010">Activator</keyword>
<dbReference type="InterPro" id="IPR007818">
    <property type="entry name" value="SHI"/>
</dbReference>
<keyword evidence="9" id="KW-1133">Transmembrane helix</keyword>
<evidence type="ECO:0000256" key="9">
    <source>
        <dbReference type="SAM" id="Phobius"/>
    </source>
</evidence>
<evidence type="ECO:0000256" key="5">
    <source>
        <dbReference type="ARBA" id="ARBA00023125"/>
    </source>
</evidence>
<comment type="subcellular location">
    <subcellularLocation>
        <location evidence="1">Nucleus</location>
    </subcellularLocation>
</comment>
<evidence type="ECO:0000313" key="10">
    <source>
        <dbReference type="EMBL" id="KAL3614664.1"/>
    </source>
</evidence>
<evidence type="ECO:0000256" key="1">
    <source>
        <dbReference type="ARBA" id="ARBA00004123"/>
    </source>
</evidence>
<keyword evidence="9" id="KW-0812">Transmembrane</keyword>
<dbReference type="AlphaFoldDB" id="A0ABD3BBL5"/>
<feature type="region of interest" description="Disordered" evidence="8">
    <location>
        <begin position="11"/>
        <end position="51"/>
    </location>
</feature>
<feature type="compositionally biased region" description="Polar residues" evidence="8">
    <location>
        <begin position="190"/>
        <end position="204"/>
    </location>
</feature>
<dbReference type="EMBL" id="JAVIJP010000103">
    <property type="protein sequence ID" value="KAL3614664.1"/>
    <property type="molecule type" value="Genomic_DNA"/>
</dbReference>
<dbReference type="PANTHER" id="PTHR31604:SF2">
    <property type="entry name" value="PROTEIN SHI RELATED SEQUENCE 7"/>
    <property type="match status" value="1"/>
</dbReference>
<keyword evidence="4" id="KW-0862">Zinc</keyword>
<proteinExistence type="inferred from homology"/>
<comment type="caution">
    <text evidence="10">The sequence shown here is derived from an EMBL/GenBank/DDBJ whole genome shotgun (WGS) entry which is preliminary data.</text>
</comment>
<feature type="transmembrane region" description="Helical" evidence="9">
    <location>
        <begin position="407"/>
        <end position="427"/>
    </location>
</feature>
<feature type="transmembrane region" description="Helical" evidence="9">
    <location>
        <begin position="465"/>
        <end position="483"/>
    </location>
</feature>
<evidence type="ECO:0000256" key="7">
    <source>
        <dbReference type="ARBA" id="ARBA00023242"/>
    </source>
</evidence>
<keyword evidence="11" id="KW-1185">Reference proteome</keyword>
<dbReference type="Proteomes" id="UP001632038">
    <property type="component" value="Unassembled WGS sequence"/>
</dbReference>
<dbReference type="InterPro" id="IPR006510">
    <property type="entry name" value="Znf_LRP1"/>
</dbReference>
<keyword evidence="5" id="KW-0238">DNA-binding</keyword>
<comment type="similarity">
    <text evidence="2">Belongs to the SHI protein family.</text>
</comment>
<reference evidence="11" key="1">
    <citation type="journal article" date="2024" name="IScience">
        <title>Strigolactones Initiate the Formation of Haustorium-like Structures in Castilleja.</title>
        <authorList>
            <person name="Buerger M."/>
            <person name="Peterson D."/>
            <person name="Chory J."/>
        </authorList>
    </citation>
    <scope>NUCLEOTIDE SEQUENCE [LARGE SCALE GENOMIC DNA]</scope>
</reference>
<gene>
    <name evidence="10" type="ORF">CASFOL_041421</name>
</gene>
<evidence type="ECO:0000256" key="3">
    <source>
        <dbReference type="ARBA" id="ARBA00022723"/>
    </source>
</evidence>
<dbReference type="Pfam" id="PF05142">
    <property type="entry name" value="DUF702"/>
    <property type="match status" value="1"/>
</dbReference>
<name>A0ABD3BBL5_9LAMI</name>
<feature type="compositionally biased region" description="Low complexity" evidence="8">
    <location>
        <begin position="22"/>
        <end position="32"/>
    </location>
</feature>
<keyword evidence="9" id="KW-0472">Membrane</keyword>
<dbReference type="GO" id="GO:0005634">
    <property type="term" value="C:nucleus"/>
    <property type="evidence" value="ECO:0007669"/>
    <property type="project" value="UniProtKB-SubCell"/>
</dbReference>
<keyword evidence="7" id="KW-0539">Nucleus</keyword>
<protein>
    <submittedName>
        <fullName evidence="10">Uncharacterized protein</fullName>
    </submittedName>
</protein>
<sequence>MAGFFSLSGGLGLGGGGGGRGPTAAGNTNTTNRNHDQESSSHNNNPSSEINPESWFLYRNEEIQYKGFELWQPQPPPQPENLLNRGGGISLNPLQDLYASAGGLAVGPSRGSGFHISDHQSPRSSFLMMRSGGGGGVGSGGISCQDCGNQAKKDCTHMRCRTCCKSRGFQCQTHVKSTWVPAAKRRERQQQLATIHQQHPPDQNQRPERVTGKRQRENPTSVSNSLVCTRIPTNTSGLELGHFPSEVSSEAVFRCVRVSAVNDAEDQFAYQTAVNISGHVFKGILYDQGTESQYMAAGETSSGGGSVSAGGAAAQQLNLITGGSAAAAATSSAAAPFLDNSLYPAPINSFIADLSALANETRDVLDTMMRNVYSLSKVLASLGLVHLGLGAWMSYSMKHSPFSEVSIQSLLAFGLPFSLAFMLRRALKPMYFFKKMEEQGRLQILTLTLQVAKNLNTLFVRIRGVSYLCIACASIGIVVIAVSR</sequence>
<evidence type="ECO:0000256" key="6">
    <source>
        <dbReference type="ARBA" id="ARBA00023159"/>
    </source>
</evidence>
<dbReference type="InterPro" id="IPR006511">
    <property type="entry name" value="SHI_C"/>
</dbReference>
<dbReference type="NCBIfam" id="TIGR01623">
    <property type="entry name" value="put_zinc_LRP1"/>
    <property type="match status" value="1"/>
</dbReference>
<dbReference type="PANTHER" id="PTHR31604">
    <property type="entry name" value="PROTEIN LATERAL ROOT PRIMORDIUM 1"/>
    <property type="match status" value="1"/>
</dbReference>
<evidence type="ECO:0000256" key="4">
    <source>
        <dbReference type="ARBA" id="ARBA00022833"/>
    </source>
</evidence>
<evidence type="ECO:0000313" key="11">
    <source>
        <dbReference type="Proteomes" id="UP001632038"/>
    </source>
</evidence>
<dbReference type="GO" id="GO:0046872">
    <property type="term" value="F:metal ion binding"/>
    <property type="evidence" value="ECO:0007669"/>
    <property type="project" value="UniProtKB-KW"/>
</dbReference>
<dbReference type="GO" id="GO:0003677">
    <property type="term" value="F:DNA binding"/>
    <property type="evidence" value="ECO:0007669"/>
    <property type="project" value="UniProtKB-KW"/>
</dbReference>
<dbReference type="NCBIfam" id="TIGR01624">
    <property type="entry name" value="LRP1_Cterm"/>
    <property type="match status" value="1"/>
</dbReference>
<feature type="region of interest" description="Disordered" evidence="8">
    <location>
        <begin position="185"/>
        <end position="224"/>
    </location>
</feature>
<organism evidence="10 11">
    <name type="scientific">Castilleja foliolosa</name>
    <dbReference type="NCBI Taxonomy" id="1961234"/>
    <lineage>
        <taxon>Eukaryota</taxon>
        <taxon>Viridiplantae</taxon>
        <taxon>Streptophyta</taxon>
        <taxon>Embryophyta</taxon>
        <taxon>Tracheophyta</taxon>
        <taxon>Spermatophyta</taxon>
        <taxon>Magnoliopsida</taxon>
        <taxon>eudicotyledons</taxon>
        <taxon>Gunneridae</taxon>
        <taxon>Pentapetalae</taxon>
        <taxon>asterids</taxon>
        <taxon>lamiids</taxon>
        <taxon>Lamiales</taxon>
        <taxon>Orobanchaceae</taxon>
        <taxon>Pedicularideae</taxon>
        <taxon>Castillejinae</taxon>
        <taxon>Castilleja</taxon>
    </lineage>
</organism>
<evidence type="ECO:0000256" key="8">
    <source>
        <dbReference type="SAM" id="MobiDB-lite"/>
    </source>
</evidence>
<feature type="compositionally biased region" description="Low complexity" evidence="8">
    <location>
        <begin position="40"/>
        <end position="51"/>
    </location>
</feature>
<keyword evidence="3" id="KW-0479">Metal-binding</keyword>
<feature type="compositionally biased region" description="Gly residues" evidence="8">
    <location>
        <begin position="11"/>
        <end position="21"/>
    </location>
</feature>
<feature type="compositionally biased region" description="Basic and acidic residues" evidence="8">
    <location>
        <begin position="205"/>
        <end position="217"/>
    </location>
</feature>
<accession>A0ABD3BBL5</accession>
<evidence type="ECO:0000256" key="2">
    <source>
        <dbReference type="ARBA" id="ARBA00006911"/>
    </source>
</evidence>